<dbReference type="Proteomes" id="UP001054945">
    <property type="component" value="Unassembled WGS sequence"/>
</dbReference>
<evidence type="ECO:0000313" key="1">
    <source>
        <dbReference type="EMBL" id="GIZ01438.1"/>
    </source>
</evidence>
<keyword evidence="2" id="KW-1185">Reference proteome</keyword>
<gene>
    <name evidence="1" type="ORF">CEXT_132061</name>
</gene>
<organism evidence="1 2">
    <name type="scientific">Caerostris extrusa</name>
    <name type="common">Bark spider</name>
    <name type="synonym">Caerostris bankana</name>
    <dbReference type="NCBI Taxonomy" id="172846"/>
    <lineage>
        <taxon>Eukaryota</taxon>
        <taxon>Metazoa</taxon>
        <taxon>Ecdysozoa</taxon>
        <taxon>Arthropoda</taxon>
        <taxon>Chelicerata</taxon>
        <taxon>Arachnida</taxon>
        <taxon>Araneae</taxon>
        <taxon>Araneomorphae</taxon>
        <taxon>Entelegynae</taxon>
        <taxon>Araneoidea</taxon>
        <taxon>Araneidae</taxon>
        <taxon>Caerostris</taxon>
    </lineage>
</organism>
<accession>A0AAV4Y265</accession>
<reference evidence="1 2" key="1">
    <citation type="submission" date="2021-06" db="EMBL/GenBank/DDBJ databases">
        <title>Caerostris extrusa draft genome.</title>
        <authorList>
            <person name="Kono N."/>
            <person name="Arakawa K."/>
        </authorList>
    </citation>
    <scope>NUCLEOTIDE SEQUENCE [LARGE SCALE GENOMIC DNA]</scope>
</reference>
<proteinExistence type="predicted"/>
<protein>
    <submittedName>
        <fullName evidence="1">Uncharacterized protein</fullName>
    </submittedName>
</protein>
<name>A0AAV4Y265_CAEEX</name>
<dbReference type="EMBL" id="BPLR01018666">
    <property type="protein sequence ID" value="GIZ01438.1"/>
    <property type="molecule type" value="Genomic_DNA"/>
</dbReference>
<comment type="caution">
    <text evidence="1">The sequence shown here is derived from an EMBL/GenBank/DDBJ whole genome shotgun (WGS) entry which is preliminary data.</text>
</comment>
<evidence type="ECO:0000313" key="2">
    <source>
        <dbReference type="Proteomes" id="UP001054945"/>
    </source>
</evidence>
<dbReference type="AlphaFoldDB" id="A0AAV4Y265"/>
<sequence>MQMKTGRDPGGTSSGSLAADICSRNTDGWTLQRRIAVMGKSGKNPAALEGRKSLCARQSVDPRPPRAFSSFFRSVMMPEIMGELCKKKRARVLFLASRTVFHVLGR</sequence>